<keyword evidence="1" id="KW-0812">Transmembrane</keyword>
<dbReference type="Proteomes" id="UP000077134">
    <property type="component" value="Unassembled WGS sequence"/>
</dbReference>
<evidence type="ECO:0000313" key="4">
    <source>
        <dbReference type="Proteomes" id="UP000077134"/>
    </source>
</evidence>
<feature type="transmembrane region" description="Helical" evidence="1">
    <location>
        <begin position="32"/>
        <end position="49"/>
    </location>
</feature>
<dbReference type="KEGG" id="pcx:LPB68_15825"/>
<keyword evidence="1" id="KW-1133">Transmembrane helix</keyword>
<feature type="transmembrane region" description="Helical" evidence="1">
    <location>
        <begin position="7"/>
        <end position="26"/>
    </location>
</feature>
<keyword evidence="4" id="KW-1185">Reference proteome</keyword>
<proteinExistence type="predicted"/>
<evidence type="ECO:0000259" key="2">
    <source>
        <dbReference type="Pfam" id="PF22570"/>
    </source>
</evidence>
<feature type="transmembrane region" description="Helical" evidence="1">
    <location>
        <begin position="75"/>
        <end position="92"/>
    </location>
</feature>
<sequence>MDYKRRNGLATVLIIIGALLLLGLFGPLFGKLLGLVFPIILIALGYYGIRRGKVLIGWIVLAIGILSLIGKLAWLIGPILGIVLLIYGISLFKNRRRNY</sequence>
<evidence type="ECO:0000313" key="3">
    <source>
        <dbReference type="EMBL" id="OAB73533.1"/>
    </source>
</evidence>
<reference evidence="3 4" key="1">
    <citation type="submission" date="2016-02" db="EMBL/GenBank/DDBJ databases">
        <title>Paenibacillus sp. LPB0068, isolated from Crassostrea gigas.</title>
        <authorList>
            <person name="Shin S.-K."/>
            <person name="Yi H."/>
        </authorList>
    </citation>
    <scope>NUCLEOTIDE SEQUENCE [LARGE SCALE GENOMIC DNA]</scope>
    <source>
        <strain evidence="3 4">LPB0068</strain>
    </source>
</reference>
<dbReference type="STRING" id="1763538.LPB68_15825"/>
<dbReference type="RefSeq" id="WP_068659001.1">
    <property type="nucleotide sequence ID" value="NZ_CP017770.1"/>
</dbReference>
<evidence type="ECO:0000256" key="1">
    <source>
        <dbReference type="SAM" id="Phobius"/>
    </source>
</evidence>
<dbReference type="OrthoDB" id="2679996at2"/>
<organism evidence="3 4">
    <name type="scientific">Paenibacillus crassostreae</name>
    <dbReference type="NCBI Taxonomy" id="1763538"/>
    <lineage>
        <taxon>Bacteria</taxon>
        <taxon>Bacillati</taxon>
        <taxon>Bacillota</taxon>
        <taxon>Bacilli</taxon>
        <taxon>Bacillales</taxon>
        <taxon>Paenibacillaceae</taxon>
        <taxon>Paenibacillus</taxon>
    </lineage>
</organism>
<gene>
    <name evidence="3" type="ORF">PNBC_13560</name>
</gene>
<keyword evidence="1" id="KW-0472">Membrane</keyword>
<dbReference type="EMBL" id="LSFN01000021">
    <property type="protein sequence ID" value="OAB73533.1"/>
    <property type="molecule type" value="Genomic_DNA"/>
</dbReference>
<comment type="caution">
    <text evidence="3">The sequence shown here is derived from an EMBL/GenBank/DDBJ whole genome shotgun (WGS) entry which is preliminary data.</text>
</comment>
<dbReference type="AlphaFoldDB" id="A0A162KT80"/>
<protein>
    <recommendedName>
        <fullName evidence="2">LiaF transmembrane domain-containing protein</fullName>
    </recommendedName>
</protein>
<feature type="transmembrane region" description="Helical" evidence="1">
    <location>
        <begin position="54"/>
        <end position="69"/>
    </location>
</feature>
<accession>A0A162KT80</accession>
<feature type="domain" description="LiaF transmembrane" evidence="2">
    <location>
        <begin position="10"/>
        <end position="98"/>
    </location>
</feature>
<name>A0A162KT80_9BACL</name>
<dbReference type="Pfam" id="PF22570">
    <property type="entry name" value="LiaF-TM"/>
    <property type="match status" value="1"/>
</dbReference>
<dbReference type="InterPro" id="IPR054331">
    <property type="entry name" value="LiaF_TM"/>
</dbReference>